<evidence type="ECO:0000313" key="7">
    <source>
        <dbReference type="EMBL" id="MBV3393123.1"/>
    </source>
</evidence>
<dbReference type="InterPro" id="IPR011611">
    <property type="entry name" value="PfkB_dom"/>
</dbReference>
<proteinExistence type="predicted"/>
<evidence type="ECO:0000313" key="9">
    <source>
        <dbReference type="Proteomes" id="UP001197492"/>
    </source>
</evidence>
<comment type="caution">
    <text evidence="6">The sequence shown here is derived from an EMBL/GenBank/DDBJ whole genome shotgun (WGS) entry which is preliminary data.</text>
</comment>
<evidence type="ECO:0000259" key="5">
    <source>
        <dbReference type="Pfam" id="PF00294"/>
    </source>
</evidence>
<dbReference type="EMBL" id="JAHOEL010000047">
    <property type="protein sequence ID" value="MBV3393123.1"/>
    <property type="molecule type" value="Genomic_DNA"/>
</dbReference>
<dbReference type="EMBL" id="JAHOEF010000049">
    <property type="protein sequence ID" value="MBV3383113.1"/>
    <property type="molecule type" value="Genomic_DNA"/>
</dbReference>
<dbReference type="GO" id="GO:0016301">
    <property type="term" value="F:kinase activity"/>
    <property type="evidence" value="ECO:0007669"/>
    <property type="project" value="UniProtKB-KW"/>
</dbReference>
<evidence type="ECO:0000313" key="8">
    <source>
        <dbReference type="Proteomes" id="UP001196408"/>
    </source>
</evidence>
<dbReference type="InterPro" id="IPR050306">
    <property type="entry name" value="PfkB_Carbo_kinase"/>
</dbReference>
<dbReference type="CDD" id="cd01167">
    <property type="entry name" value="bac_FRK"/>
    <property type="match status" value="1"/>
</dbReference>
<feature type="domain" description="Carbohydrate kinase PfkB" evidence="5">
    <location>
        <begin position="11"/>
        <end position="314"/>
    </location>
</feature>
<evidence type="ECO:0000256" key="1">
    <source>
        <dbReference type="ARBA" id="ARBA00022679"/>
    </source>
</evidence>
<dbReference type="PANTHER" id="PTHR43085">
    <property type="entry name" value="HEXOKINASE FAMILY MEMBER"/>
    <property type="match status" value="1"/>
</dbReference>
<evidence type="ECO:0000256" key="4">
    <source>
        <dbReference type="ARBA" id="ARBA00022840"/>
    </source>
</evidence>
<keyword evidence="9" id="KW-1185">Reference proteome</keyword>
<organism evidence="6 8">
    <name type="scientific">Catenibacterium mitsuokai</name>
    <dbReference type="NCBI Taxonomy" id="100886"/>
    <lineage>
        <taxon>Bacteria</taxon>
        <taxon>Bacillati</taxon>
        <taxon>Bacillota</taxon>
        <taxon>Erysipelotrichia</taxon>
        <taxon>Erysipelotrichales</taxon>
        <taxon>Coprobacillaceae</taxon>
        <taxon>Catenibacterium</taxon>
    </lineage>
</organism>
<keyword evidence="2" id="KW-0547">Nucleotide-binding</keyword>
<keyword evidence="3 6" id="KW-0418">Kinase</keyword>
<dbReference type="AlphaFoldDB" id="A0AAW4N1L9"/>
<dbReference type="GO" id="GO:0005524">
    <property type="term" value="F:ATP binding"/>
    <property type="evidence" value="ECO:0007669"/>
    <property type="project" value="UniProtKB-KW"/>
</dbReference>
<dbReference type="Proteomes" id="UP001197492">
    <property type="component" value="Unassembled WGS sequence"/>
</dbReference>
<dbReference type="Pfam" id="PF00294">
    <property type="entry name" value="PfkB"/>
    <property type="match status" value="1"/>
</dbReference>
<evidence type="ECO:0000256" key="3">
    <source>
        <dbReference type="ARBA" id="ARBA00022777"/>
    </source>
</evidence>
<protein>
    <submittedName>
        <fullName evidence="6">Carbohydrate kinase</fullName>
    </submittedName>
</protein>
<dbReference type="Proteomes" id="UP001196408">
    <property type="component" value="Unassembled WGS sequence"/>
</dbReference>
<evidence type="ECO:0000313" key="6">
    <source>
        <dbReference type="EMBL" id="MBV3383113.1"/>
    </source>
</evidence>
<dbReference type="PANTHER" id="PTHR43085:SF1">
    <property type="entry name" value="PSEUDOURIDINE KINASE-RELATED"/>
    <property type="match status" value="1"/>
</dbReference>
<reference evidence="6 9" key="1">
    <citation type="submission" date="2021-06" db="EMBL/GenBank/DDBJ databases">
        <title>Collection of gut derived symbiotic bacterial strains cultured from healthy donors.</title>
        <authorList>
            <person name="Lin H."/>
            <person name="Littmann E."/>
            <person name="Pamer E.G."/>
        </authorList>
    </citation>
    <scope>NUCLEOTIDE SEQUENCE</scope>
    <source>
        <strain evidence="7 9">MSK.21.70</strain>
        <strain evidence="6">MSK.21.82</strain>
    </source>
</reference>
<accession>A0AAW4N1L9</accession>
<keyword evidence="1" id="KW-0808">Transferase</keyword>
<name>A0AAW4N1L9_9FIRM</name>
<evidence type="ECO:0000256" key="2">
    <source>
        <dbReference type="ARBA" id="ARBA00022741"/>
    </source>
</evidence>
<sequence>MNKQWRYSMYDVTATGELLIDFTRNGLSEQNNRIYEANPGGAPCNVLAMLGKLGYKTAFIGKVGDDEFGKLLKNTISEQKIDSTGLVMDSDAKTTLAFVDNDETGDRSFSFYRKPGADMMLREDEVNYELIDNCRIFHFGSLSMTDEPVRSATYAMIDYAKKKNKIISFDPNLRPPLWESEDLAAKQIWYGIEQCDILKIADNEIEWLTGTNDYDKGIEIIRQRTHAKLINVTLGPNGSIAYYGGLKVFMEPYLNKDTIETTGAGDTFGACALHAVLKHGLDNLTEEDLKEMLQFANAAASLITTKKGALRVMPEEKEIKELINTY</sequence>
<keyword evidence="4" id="KW-0067">ATP-binding</keyword>
<gene>
    <name evidence="6" type="ORF">KSV97_07760</name>
    <name evidence="7" type="ORF">KSW06_07635</name>
</gene>